<dbReference type="Pfam" id="PF13812">
    <property type="entry name" value="PPR_3"/>
    <property type="match status" value="1"/>
</dbReference>
<dbReference type="InterPro" id="IPR011990">
    <property type="entry name" value="TPR-like_helical_dom_sf"/>
</dbReference>
<feature type="compositionally biased region" description="Basic and acidic residues" evidence="3">
    <location>
        <begin position="331"/>
        <end position="340"/>
    </location>
</feature>
<feature type="repeat" description="PPR" evidence="2">
    <location>
        <begin position="638"/>
        <end position="672"/>
    </location>
</feature>
<dbReference type="NCBIfam" id="TIGR00756">
    <property type="entry name" value="PPR"/>
    <property type="match status" value="5"/>
</dbReference>
<sequence length="1050" mass="119678">MVLIAFEFNSTFTSSPLHYASNSFSHTRNFNFTPIMLSIKNDASNHSNFVAQEILHKELEFKPSFDQYLKAMESAKSVIRVNKTSSDDGNGNFKRVGPKIRRKDAVSEEDEGFSMDSGKNREQLNKGFKNEYGGKERNFDYKTKHKHGQTVRQDGLKRRSRSFEPKSDDCSVIKSQGEDGSGGGIHNDIIRFNSNGGRGGSVVERGVNNDLYSSKMSKKEDFGRRERDDSRKGKTLGGDSFVGRKKPMDRGAGKRYSGTESLTNRNGRMIVKSNGSSSLNGGRGESVVEREVNYGLHSSKMSEEEGFGRRERDHSRKGKTLGDDSFVGRKKPMDNGHGKRYSEIESLTNRNGRMNVQSNGSSKRFLNRGYDSDNLEVERAAFKNLEGPNNVISKAHFSHKESFVDRKKAMDSGPGKRYSEIESLMNRNGRMNVKSNGSSKRFLNRGYDSDNLEVERAAFKNLEDPNNVITKAHFSHKEMEERIQKLAKQLNGVDVNSPEWMFSKMIRSAKLKFNDYSIRRLITILGNLGNWQRVIQVIEWLQARERFQSHKPRHVYNAALDALGKLRRPVEALNVFHTMQQHMSTYPDLVAYHSIAVTLGQAGHMKQLFDVIDIMRSPPKKKFNKGVFENWDPRLEPDIVVYNAVLNACVKGKQWEGAFWVLQQLKMQNIRPSAATYGLVMEVMFSCGKYNLVHEFFRKLQKSSIPNPLTYRVLVNTFWKEGKIDEAVSAVHEMERRGIVGSASLYYDLARCLCAAGRSHEALMQIDKICKVASKPLVVTYTGLMQASLDSGNIQDGAYIFEKMKDICAPNLVTYNIMLKAYVDHGMFQEAKELFEQMLENTNHLSRKDDYKRRVIPDIYTFNTMLDACAAEKRWDYFDYVYQRMLYHGYHFNPKRHLGMILEASRAGKEELLEITWKHLDATDRIPPVSLIKERFCTKLEKDDFIVALKCITSNTPKDLQPFSKSSWLNLFKENSQRFQKDTLVRLMNAASNVISNTSVPNPALVCLIQSCKEFCLATNPSVADMDSANNVFALKSKREVTNTRRTVVS</sequence>
<dbReference type="Pfam" id="PF13041">
    <property type="entry name" value="PPR_2"/>
    <property type="match status" value="1"/>
</dbReference>
<evidence type="ECO:0000313" key="4">
    <source>
        <dbReference type="EMBL" id="GAU27600.1"/>
    </source>
</evidence>
<dbReference type="EMBL" id="DF973358">
    <property type="protein sequence ID" value="GAU27600.1"/>
    <property type="molecule type" value="Genomic_DNA"/>
</dbReference>
<keyword evidence="5" id="KW-1185">Reference proteome</keyword>
<dbReference type="Proteomes" id="UP000242715">
    <property type="component" value="Unassembled WGS sequence"/>
</dbReference>
<feature type="compositionally biased region" description="Basic and acidic residues" evidence="3">
    <location>
        <begin position="154"/>
        <end position="171"/>
    </location>
</feature>
<feature type="repeat" description="PPR" evidence="2">
    <location>
        <begin position="811"/>
        <end position="841"/>
    </location>
</feature>
<feature type="compositionally biased region" description="Basic and acidic residues" evidence="3">
    <location>
        <begin position="217"/>
        <end position="232"/>
    </location>
</feature>
<proteinExistence type="predicted"/>
<dbReference type="PANTHER" id="PTHR46935">
    <property type="entry name" value="OS01G0674700 PROTEIN"/>
    <property type="match status" value="1"/>
</dbReference>
<feature type="region of interest" description="Disordered" evidence="3">
    <location>
        <begin position="215"/>
        <end position="340"/>
    </location>
</feature>
<organism evidence="4 5">
    <name type="scientific">Trifolium subterraneum</name>
    <name type="common">Subterranean clover</name>
    <dbReference type="NCBI Taxonomy" id="3900"/>
    <lineage>
        <taxon>Eukaryota</taxon>
        <taxon>Viridiplantae</taxon>
        <taxon>Streptophyta</taxon>
        <taxon>Embryophyta</taxon>
        <taxon>Tracheophyta</taxon>
        <taxon>Spermatophyta</taxon>
        <taxon>Magnoliopsida</taxon>
        <taxon>eudicotyledons</taxon>
        <taxon>Gunneridae</taxon>
        <taxon>Pentapetalae</taxon>
        <taxon>rosids</taxon>
        <taxon>fabids</taxon>
        <taxon>Fabales</taxon>
        <taxon>Fabaceae</taxon>
        <taxon>Papilionoideae</taxon>
        <taxon>50 kb inversion clade</taxon>
        <taxon>NPAAA clade</taxon>
        <taxon>Hologalegina</taxon>
        <taxon>IRL clade</taxon>
        <taxon>Trifolieae</taxon>
        <taxon>Trifolium</taxon>
    </lineage>
</organism>
<dbReference type="InterPro" id="IPR002885">
    <property type="entry name" value="PPR_rpt"/>
</dbReference>
<feature type="repeat" description="PPR" evidence="2">
    <location>
        <begin position="707"/>
        <end position="741"/>
    </location>
</feature>
<dbReference type="PANTHER" id="PTHR46935:SF1">
    <property type="entry name" value="OS01G0674700 PROTEIN"/>
    <property type="match status" value="1"/>
</dbReference>
<evidence type="ECO:0000256" key="1">
    <source>
        <dbReference type="ARBA" id="ARBA00022737"/>
    </source>
</evidence>
<protein>
    <recommendedName>
        <fullName evidence="6">Pentacotripeptide-repeat region of PRORP domain-containing protein</fullName>
    </recommendedName>
</protein>
<feature type="region of interest" description="Disordered" evidence="3">
    <location>
        <begin position="82"/>
        <end position="185"/>
    </location>
</feature>
<dbReference type="AlphaFoldDB" id="A0A2Z6MV85"/>
<evidence type="ECO:0000256" key="2">
    <source>
        <dbReference type="PROSITE-ProRule" id="PRU00708"/>
    </source>
</evidence>
<dbReference type="Pfam" id="PF01535">
    <property type="entry name" value="PPR"/>
    <property type="match status" value="3"/>
</dbReference>
<feature type="repeat" description="PPR" evidence="2">
    <location>
        <begin position="858"/>
        <end position="892"/>
    </location>
</feature>
<dbReference type="FunFam" id="1.25.40.10:FF:000363">
    <property type="entry name" value="Pentatricopeptide repeat-containing protein"/>
    <property type="match status" value="1"/>
</dbReference>
<reference evidence="5" key="1">
    <citation type="journal article" date="2017" name="Front. Plant Sci.">
        <title>Climate Clever Clovers: New Paradigm to Reduce the Environmental Footprint of Ruminants by Breeding Low Methanogenic Forages Utilizing Haplotype Variation.</title>
        <authorList>
            <person name="Kaur P."/>
            <person name="Appels R."/>
            <person name="Bayer P.E."/>
            <person name="Keeble-Gagnere G."/>
            <person name="Wang J."/>
            <person name="Hirakawa H."/>
            <person name="Shirasawa K."/>
            <person name="Vercoe P."/>
            <person name="Stefanova K."/>
            <person name="Durmic Z."/>
            <person name="Nichols P."/>
            <person name="Revell C."/>
            <person name="Isobe S.N."/>
            <person name="Edwards D."/>
            <person name="Erskine W."/>
        </authorList>
    </citation>
    <scope>NUCLEOTIDE SEQUENCE [LARGE SCALE GENOMIC DNA]</scope>
    <source>
        <strain evidence="5">cv. Daliak</strain>
    </source>
</reference>
<dbReference type="OrthoDB" id="1909155at2759"/>
<dbReference type="GO" id="GO:0009658">
    <property type="term" value="P:chloroplast organization"/>
    <property type="evidence" value="ECO:0007669"/>
    <property type="project" value="InterPro"/>
</dbReference>
<gene>
    <name evidence="4" type="ORF">TSUD_271420</name>
</gene>
<dbReference type="SUPFAM" id="SSF48452">
    <property type="entry name" value="TPR-like"/>
    <property type="match status" value="1"/>
</dbReference>
<accession>A0A2Z6MV85</accession>
<evidence type="ECO:0000256" key="3">
    <source>
        <dbReference type="SAM" id="MobiDB-lite"/>
    </source>
</evidence>
<dbReference type="InterPro" id="IPR044645">
    <property type="entry name" value="DG1/EMB2279-like"/>
</dbReference>
<evidence type="ECO:0008006" key="6">
    <source>
        <dbReference type="Google" id="ProtNLM"/>
    </source>
</evidence>
<dbReference type="PROSITE" id="PS51375">
    <property type="entry name" value="PPR"/>
    <property type="match status" value="4"/>
</dbReference>
<feature type="compositionally biased region" description="Basic and acidic residues" evidence="3">
    <location>
        <begin position="300"/>
        <end position="314"/>
    </location>
</feature>
<dbReference type="Gene3D" id="1.25.40.10">
    <property type="entry name" value="Tetratricopeptide repeat domain"/>
    <property type="match status" value="3"/>
</dbReference>
<feature type="compositionally biased region" description="Basic and acidic residues" evidence="3">
    <location>
        <begin position="118"/>
        <end position="142"/>
    </location>
</feature>
<keyword evidence="1" id="KW-0677">Repeat</keyword>
<evidence type="ECO:0000313" key="5">
    <source>
        <dbReference type="Proteomes" id="UP000242715"/>
    </source>
</evidence>
<dbReference type="GO" id="GO:0009507">
    <property type="term" value="C:chloroplast"/>
    <property type="evidence" value="ECO:0007669"/>
    <property type="project" value="TreeGrafter"/>
</dbReference>
<name>A0A2Z6MV85_TRISU</name>